<dbReference type="PANTHER" id="PTHR43214">
    <property type="entry name" value="TWO-COMPONENT RESPONSE REGULATOR"/>
    <property type="match status" value="1"/>
</dbReference>
<dbReference type="SMART" id="SM00421">
    <property type="entry name" value="HTH_LUXR"/>
    <property type="match status" value="1"/>
</dbReference>
<dbReference type="Gene3D" id="1.25.40.10">
    <property type="entry name" value="Tetratricopeptide repeat domain"/>
    <property type="match status" value="1"/>
</dbReference>
<gene>
    <name evidence="5" type="ordered locus">MODMU_2528</name>
</gene>
<sequence length="570" mass="61285">MRDAVLQGRASLGRRAWEDAWSELSVADGEVPLQFRDLERLAVAAFLTGRDEESVDVWARAHQECVRLGEVPRAARCAFWIAFILLNARQPARAGGWIHRAQRLLDDSTLDCVEHGYLAYATALRRTFEGDAAGGSAGFAHAASVGDRFSDPQLGALARAGRGRCLICLGEVAEGMALLDDAMVAITAHEVSPAAVGDMYCTVIEGCHQVCDVRRAQEWTAALSRWCEAQPQLVLYRGQCLVHRAELMLLRGAWSDAGIEVQRACDRLARPTGQAALGAAHYLRAELHRLRGEIPEAEDAYGRAHRWGRPPEPGLAQLRLRQGRVDEAVAAMRRVLDEAGDPVTRSRLLAPYVEVMLASGDVAAARAAVDELSTIVPAWNTHLLRAVLLHATGAVLLAEGDMRAALTTLRRAAADWSELGAPYEAARVRVLIGLACRSMGDTGGAQRELDAARSVFRDLDAEPDLAATEALLPGAAHRGDGGLTARETEVLALVATGRTNRAIASELSISERTVATHVSSIFTKLALSSRSAATAYAYTHDLVQVPYAELPIHPSGDLHDPPDAAVGSDS</sequence>
<dbReference type="GO" id="GO:0006355">
    <property type="term" value="P:regulation of DNA-templated transcription"/>
    <property type="evidence" value="ECO:0007669"/>
    <property type="project" value="InterPro"/>
</dbReference>
<dbReference type="CDD" id="cd06170">
    <property type="entry name" value="LuxR_C_like"/>
    <property type="match status" value="1"/>
</dbReference>
<accession>I4EX44</accession>
<dbReference type="KEGG" id="mmar:MODMU_2528"/>
<dbReference type="SUPFAM" id="SSF48452">
    <property type="entry name" value="TPR-like"/>
    <property type="match status" value="2"/>
</dbReference>
<proteinExistence type="predicted"/>
<dbReference type="HOGENOM" id="CLU_034929_0_0_11"/>
<keyword evidence="1" id="KW-0805">Transcription regulation</keyword>
<organism evidence="5 6">
    <name type="scientific">Modestobacter italicus (strain DSM 44449 / CECT 9708 / BC 501)</name>
    <dbReference type="NCBI Taxonomy" id="2732864"/>
    <lineage>
        <taxon>Bacteria</taxon>
        <taxon>Bacillati</taxon>
        <taxon>Actinomycetota</taxon>
        <taxon>Actinomycetes</taxon>
        <taxon>Geodermatophilales</taxon>
        <taxon>Geodermatophilaceae</taxon>
        <taxon>Modestobacter</taxon>
    </lineage>
</organism>
<protein>
    <submittedName>
        <fullName evidence="5">Transcriptional regulator, LuxR family</fullName>
    </submittedName>
</protein>
<dbReference type="SUPFAM" id="SSF46894">
    <property type="entry name" value="C-terminal effector domain of the bipartite response regulators"/>
    <property type="match status" value="1"/>
</dbReference>
<dbReference type="OMA" id="CAVHRGQ"/>
<dbReference type="PROSITE" id="PS50043">
    <property type="entry name" value="HTH_LUXR_2"/>
    <property type="match status" value="1"/>
</dbReference>
<dbReference type="PATRIC" id="fig|477641.3.peg.2406"/>
<reference evidence="5 6" key="1">
    <citation type="journal article" date="2012" name="J. Bacteriol.">
        <title>Genome Sequence of Radiation-Resistant Modestobacter marinus Strain BC501, a Representative Actinobacterium That Thrives on Calcareous Stone Surfaces.</title>
        <authorList>
            <person name="Normand P."/>
            <person name="Gury J."/>
            <person name="Pujic P."/>
            <person name="Chouaia B."/>
            <person name="Crotti E."/>
            <person name="Brusetti L."/>
            <person name="Daffonchio D."/>
            <person name="Vacherie B."/>
            <person name="Barbe V."/>
            <person name="Medigue C."/>
            <person name="Calteau A."/>
            <person name="Ghodhbane-Gtari F."/>
            <person name="Essoussi I."/>
            <person name="Nouioui I."/>
            <person name="Abbassi-Ghozzi I."/>
            <person name="Gtari M."/>
        </authorList>
    </citation>
    <scope>NUCLEOTIDE SEQUENCE [LARGE SCALE GENOMIC DNA]</scope>
    <source>
        <strain evidence="6">BC 501</strain>
    </source>
</reference>
<evidence type="ECO:0000259" key="4">
    <source>
        <dbReference type="PROSITE" id="PS50043"/>
    </source>
</evidence>
<dbReference type="Proteomes" id="UP000006461">
    <property type="component" value="Chromosome"/>
</dbReference>
<name>I4EX44_MODI5</name>
<dbReference type="OrthoDB" id="27092at2"/>
<evidence type="ECO:0000313" key="5">
    <source>
        <dbReference type="EMBL" id="CCH87957.1"/>
    </source>
</evidence>
<dbReference type="InterPro" id="IPR000792">
    <property type="entry name" value="Tscrpt_reg_LuxR_C"/>
</dbReference>
<dbReference type="PANTHER" id="PTHR43214:SF24">
    <property type="entry name" value="TRANSCRIPTIONAL REGULATORY PROTEIN NARL-RELATED"/>
    <property type="match status" value="1"/>
</dbReference>
<dbReference type="EMBL" id="FO203431">
    <property type="protein sequence ID" value="CCH87957.1"/>
    <property type="molecule type" value="Genomic_DNA"/>
</dbReference>
<keyword evidence="6" id="KW-1185">Reference proteome</keyword>
<dbReference type="Gene3D" id="1.10.10.10">
    <property type="entry name" value="Winged helix-like DNA-binding domain superfamily/Winged helix DNA-binding domain"/>
    <property type="match status" value="1"/>
</dbReference>
<evidence type="ECO:0000256" key="2">
    <source>
        <dbReference type="ARBA" id="ARBA00023125"/>
    </source>
</evidence>
<dbReference type="PROSITE" id="PS00622">
    <property type="entry name" value="HTH_LUXR_1"/>
    <property type="match status" value="1"/>
</dbReference>
<dbReference type="PRINTS" id="PR00038">
    <property type="entry name" value="HTHLUXR"/>
</dbReference>
<dbReference type="InterPro" id="IPR039420">
    <property type="entry name" value="WalR-like"/>
</dbReference>
<dbReference type="InterPro" id="IPR036388">
    <property type="entry name" value="WH-like_DNA-bd_sf"/>
</dbReference>
<evidence type="ECO:0000256" key="3">
    <source>
        <dbReference type="ARBA" id="ARBA00023163"/>
    </source>
</evidence>
<evidence type="ECO:0000313" key="6">
    <source>
        <dbReference type="Proteomes" id="UP000006461"/>
    </source>
</evidence>
<feature type="domain" description="HTH luxR-type" evidence="4">
    <location>
        <begin position="476"/>
        <end position="541"/>
    </location>
</feature>
<dbReference type="InterPro" id="IPR011990">
    <property type="entry name" value="TPR-like_helical_dom_sf"/>
</dbReference>
<dbReference type="GO" id="GO:0003677">
    <property type="term" value="F:DNA binding"/>
    <property type="evidence" value="ECO:0007669"/>
    <property type="project" value="UniProtKB-KW"/>
</dbReference>
<dbReference type="Pfam" id="PF00196">
    <property type="entry name" value="GerE"/>
    <property type="match status" value="1"/>
</dbReference>
<evidence type="ECO:0000256" key="1">
    <source>
        <dbReference type="ARBA" id="ARBA00023015"/>
    </source>
</evidence>
<dbReference type="eggNOG" id="COG2909">
    <property type="taxonomic scope" value="Bacteria"/>
</dbReference>
<keyword evidence="3" id="KW-0804">Transcription</keyword>
<keyword evidence="2" id="KW-0238">DNA-binding</keyword>
<dbReference type="STRING" id="477641.MODMU_2528"/>
<dbReference type="InterPro" id="IPR016032">
    <property type="entry name" value="Sig_transdc_resp-reg_C-effctor"/>
</dbReference>
<dbReference type="AlphaFoldDB" id="I4EX44"/>